<keyword evidence="7" id="KW-1185">Reference proteome</keyword>
<dbReference type="KEGG" id="abo:ABO_0741"/>
<dbReference type="eggNOG" id="COG2911">
    <property type="taxonomic scope" value="Bacteria"/>
</dbReference>
<evidence type="ECO:0000256" key="1">
    <source>
        <dbReference type="ARBA" id="ARBA00004167"/>
    </source>
</evidence>
<feature type="domain" description="Translocation and assembly module TamB C-terminal" evidence="5">
    <location>
        <begin position="655"/>
        <end position="799"/>
    </location>
</feature>
<evidence type="ECO:0000256" key="4">
    <source>
        <dbReference type="ARBA" id="ARBA00023136"/>
    </source>
</evidence>
<evidence type="ECO:0000256" key="2">
    <source>
        <dbReference type="ARBA" id="ARBA00022692"/>
    </source>
</evidence>
<dbReference type="HOGENOM" id="CLU_002338_0_1_6"/>
<dbReference type="OrthoDB" id="5555605at2"/>
<dbReference type="Pfam" id="PF04357">
    <property type="entry name" value="TamB"/>
    <property type="match status" value="2"/>
</dbReference>
<dbReference type="STRING" id="393595.ABO_0741"/>
<comment type="subcellular location">
    <subcellularLocation>
        <location evidence="1">Membrane</location>
        <topology evidence="1">Single-pass membrane protein</topology>
    </subcellularLocation>
</comment>
<dbReference type="PANTHER" id="PTHR36985">
    <property type="entry name" value="TRANSLOCATION AND ASSEMBLY MODULE SUBUNIT TAMB"/>
    <property type="match status" value="1"/>
</dbReference>
<name>Q0VRK9_ALCBS</name>
<sequence>MISRQRLYGFAMGQILTRGLLVLLSLLLVCLLALALLLGTATGNRWILEQATPFIPGELTVGEWHGSLLSGITLNHIDYRYQELNIRLDQLSAELAPHALLKGWLELTSLSLGTLHVTLPPADDTPPQPDSLPDSLLLPFGIRIDALTVGTFQLNDTVLIRQLEADNLAAWRRFQIARLQTLTLAGANVQATAQGKLTAPFDVQGTASWALPLPESDTLQASHANGQLTLTGPLSQLQIHHQLSGPVKLQSQGQWLLKDGQWQIALQHHWPAQALPLTLPQPLALGKGELGTHGPLDALQLKGHTGLASGERKVAITLDSALIPGGITLHDLTVKDGEQTLGSRGQVLFSPLSWDLDLSGDLDTALLHPLLPGQLAIDGHSKGQWDGDRWSLSPSELTLRGDVRQQPLSVTSTVQSQTANGKQQLQLRSQGRWGDNWLQANGQVWPQWQLRSKLNLTRLEQLYPGLAGSVAGQIQLNGRYNDPALSGQLTGNNLSWQDWSLDQMQSRFSQLRLPQTSQPGSMSLTLNGHQLTQANTEHVGTFALSADGTWAEHQLTASARRDTVELNTRLQGGMNTAGNTWQGTLADTRLQHLQLGIWQQDTDSTLRLSAQSQSLSPFCLVQAPSRLCLQGNHAANTLEAQARLADLPLALINTLLGPTLSMEGTVDANLSVQGPLDNPKGQFALQSREANITINTADAPPPLEIKQLSLHGNLANQRVNSALTLTTALGNAHAQLEHGLGLDATLQGDVNFDLSSLAFVELFTADLREVKGSINGDFSLAGSLRQPIINGAITLQNGQTLIPFLGVDIADVQVAIQGNPQGQLDIIGSAQMGSNTVALNGAVDPSQPNIPMQLTLSGDRLLAADRPDARILLTPDLTLTGSLEGLTLSGSLTIPEAEISPVEIPEGAITVSKDQVLVHQQADSTTPLPLAMDVTLTLGDKVHFNGFGLDAMLGGALQVEQKPQRPPQLNGELIILEGRYRAYGQNLAISDGQLIFQGPPENPGLDIRAIRKIPSEGVVAGVQLSGTLQEPNASLFSDPSMEQSQAMSYLLTGRPLESGSKSEGNKIAQALALYGLERGSGVTEKIGDKLGVDEISVGSDWESDDAALMLGKQLSERLYLTYAVGLFDAISTVILRYTLTRSLHLEARSSSEANSIDVIWEKELR</sequence>
<evidence type="ECO:0000313" key="7">
    <source>
        <dbReference type="Proteomes" id="UP000008871"/>
    </source>
</evidence>
<dbReference type="PANTHER" id="PTHR36985:SF1">
    <property type="entry name" value="TRANSLOCATION AND ASSEMBLY MODULE SUBUNIT TAMB"/>
    <property type="match status" value="1"/>
</dbReference>
<dbReference type="Proteomes" id="UP000008871">
    <property type="component" value="Chromosome"/>
</dbReference>
<feature type="domain" description="Translocation and assembly module TamB C-terminal" evidence="5">
    <location>
        <begin position="831"/>
        <end position="1163"/>
    </location>
</feature>
<proteinExistence type="predicted"/>
<dbReference type="InterPro" id="IPR007452">
    <property type="entry name" value="TamB_C"/>
</dbReference>
<keyword evidence="2" id="KW-0812">Transmembrane</keyword>
<keyword evidence="3" id="KW-1133">Transmembrane helix</keyword>
<accession>Q0VRK9</accession>
<evidence type="ECO:0000259" key="5">
    <source>
        <dbReference type="Pfam" id="PF04357"/>
    </source>
</evidence>
<organism evidence="6 7">
    <name type="scientific">Alcanivorax borkumensis (strain ATCC 700651 / DSM 11573 / NCIMB 13689 / SK2)</name>
    <dbReference type="NCBI Taxonomy" id="393595"/>
    <lineage>
        <taxon>Bacteria</taxon>
        <taxon>Pseudomonadati</taxon>
        <taxon>Pseudomonadota</taxon>
        <taxon>Gammaproteobacteria</taxon>
        <taxon>Oceanospirillales</taxon>
        <taxon>Alcanivoracaceae</taxon>
        <taxon>Alcanivorax</taxon>
    </lineage>
</organism>
<evidence type="ECO:0000313" key="6">
    <source>
        <dbReference type="EMBL" id="CAL16189.1"/>
    </source>
</evidence>
<keyword evidence="4" id="KW-0472">Membrane</keyword>
<reference evidence="6 7" key="1">
    <citation type="journal article" date="2006" name="Nat. Biotechnol.">
        <title>Genome sequence of the ubiquitous hydrocarbon-degrading marine bacterium Alcanivorax borkumensis.</title>
        <authorList>
            <person name="Schneiker S."/>
            <person name="Martins dos Santos V.A.P."/>
            <person name="Bartels D."/>
            <person name="Bekel T."/>
            <person name="Brecht M."/>
            <person name="Buhrmester J."/>
            <person name="Chernikova T.N."/>
            <person name="Denaro R."/>
            <person name="Ferrer M."/>
            <person name="Gertler C."/>
            <person name="Goesmann A."/>
            <person name="Golyshina O.V."/>
            <person name="Kaminski F."/>
            <person name="Khachane A.N."/>
            <person name="Lang S."/>
            <person name="Linke B."/>
            <person name="McHardy A.C."/>
            <person name="Meyer F."/>
            <person name="Nechitaylo T."/>
            <person name="Puehler A."/>
            <person name="Regenhardt D."/>
            <person name="Rupp O."/>
            <person name="Sabirova J.S."/>
            <person name="Selbitschka W."/>
            <person name="Yakimov M.M."/>
            <person name="Timmis K.N."/>
            <person name="Vorhoelter F.-J."/>
            <person name="Weidner S."/>
            <person name="Kaiser O."/>
            <person name="Golyshin P.N."/>
        </authorList>
    </citation>
    <scope>NUCLEOTIDE SEQUENCE [LARGE SCALE GENOMIC DNA]</scope>
    <source>
        <strain evidence="7">ATCC 700651 / DSM 11573 / NCIMB 13689 / SK2</strain>
    </source>
</reference>
<gene>
    <name evidence="6" type="ordered locus">ABO_0741</name>
</gene>
<protein>
    <recommendedName>
        <fullName evidence="5">Translocation and assembly module TamB C-terminal domain-containing protein</fullName>
    </recommendedName>
</protein>
<dbReference type="GO" id="GO:0009306">
    <property type="term" value="P:protein secretion"/>
    <property type="evidence" value="ECO:0007669"/>
    <property type="project" value="InterPro"/>
</dbReference>
<dbReference type="AlphaFoldDB" id="Q0VRK9"/>
<dbReference type="GO" id="GO:0097347">
    <property type="term" value="C:TAM protein secretion complex"/>
    <property type="evidence" value="ECO:0007669"/>
    <property type="project" value="TreeGrafter"/>
</dbReference>
<dbReference type="RefSeq" id="WP_011588025.1">
    <property type="nucleotide sequence ID" value="NC_008260.1"/>
</dbReference>
<dbReference type="EMBL" id="AM286690">
    <property type="protein sequence ID" value="CAL16189.1"/>
    <property type="molecule type" value="Genomic_DNA"/>
</dbReference>
<evidence type="ECO:0000256" key="3">
    <source>
        <dbReference type="ARBA" id="ARBA00022989"/>
    </source>
</evidence>
<dbReference type="GO" id="GO:0005886">
    <property type="term" value="C:plasma membrane"/>
    <property type="evidence" value="ECO:0007669"/>
    <property type="project" value="InterPro"/>
</dbReference>